<evidence type="ECO:0000259" key="8">
    <source>
        <dbReference type="Pfam" id="PF02554"/>
    </source>
</evidence>
<evidence type="ECO:0000256" key="6">
    <source>
        <dbReference type="ARBA" id="ARBA00023136"/>
    </source>
</evidence>
<dbReference type="GO" id="GO:0005886">
    <property type="term" value="C:plasma membrane"/>
    <property type="evidence" value="ECO:0007669"/>
    <property type="project" value="UniProtKB-SubCell"/>
</dbReference>
<feature type="transmembrane region" description="Helical" evidence="7">
    <location>
        <begin position="264"/>
        <end position="287"/>
    </location>
</feature>
<feature type="transmembrane region" description="Helical" evidence="7">
    <location>
        <begin position="126"/>
        <end position="145"/>
    </location>
</feature>
<accession>A0A2Z6AUD9</accession>
<feature type="transmembrane region" description="Helical" evidence="7">
    <location>
        <begin position="317"/>
        <end position="338"/>
    </location>
</feature>
<feature type="transmembrane region" description="Helical" evidence="7">
    <location>
        <begin position="184"/>
        <end position="206"/>
    </location>
</feature>
<dbReference type="Proteomes" id="UP000269883">
    <property type="component" value="Chromosome"/>
</dbReference>
<gene>
    <name evidence="9" type="ORF">DFE_0117</name>
</gene>
<dbReference type="PANTHER" id="PTHR30252">
    <property type="entry name" value="INNER MEMBRANE PEPTIDE TRANSPORTER"/>
    <property type="match status" value="1"/>
</dbReference>
<dbReference type="InterPro" id="IPR051605">
    <property type="entry name" value="CstA"/>
</dbReference>
<feature type="domain" description="CstA N-terminal" evidence="8">
    <location>
        <begin position="4"/>
        <end position="153"/>
    </location>
</feature>
<evidence type="ECO:0000256" key="3">
    <source>
        <dbReference type="ARBA" id="ARBA00022475"/>
    </source>
</evidence>
<dbReference type="InterPro" id="IPR003706">
    <property type="entry name" value="CstA_N"/>
</dbReference>
<organism evidence="9 10">
    <name type="scientific">Desulfovibrio ferrophilus</name>
    <dbReference type="NCBI Taxonomy" id="241368"/>
    <lineage>
        <taxon>Bacteria</taxon>
        <taxon>Pseudomonadati</taxon>
        <taxon>Thermodesulfobacteriota</taxon>
        <taxon>Desulfovibrionia</taxon>
        <taxon>Desulfovibrionales</taxon>
        <taxon>Desulfovibrionaceae</taxon>
        <taxon>Desulfovibrio</taxon>
    </lineage>
</organism>
<dbReference type="RefSeq" id="WP_126375647.1">
    <property type="nucleotide sequence ID" value="NZ_AP017378.1"/>
</dbReference>
<dbReference type="OrthoDB" id="9761224at2"/>
<keyword evidence="4 7" id="KW-0812">Transmembrane</keyword>
<evidence type="ECO:0000256" key="4">
    <source>
        <dbReference type="ARBA" id="ARBA00022692"/>
    </source>
</evidence>
<feature type="transmembrane region" description="Helical" evidence="7">
    <location>
        <begin position="384"/>
        <end position="405"/>
    </location>
</feature>
<keyword evidence="6 7" id="KW-0472">Membrane</keyword>
<comment type="similarity">
    <text evidence="2">Belongs to the peptide transporter carbon starvation (CstA) (TC 2.A.114) family.</text>
</comment>
<dbReference type="PANTHER" id="PTHR30252:SF4">
    <property type="entry name" value="CARBON STARVATION"/>
    <property type="match status" value="1"/>
</dbReference>
<dbReference type="KEGG" id="dfl:DFE_0117"/>
<sequence length="476" mass="51149">MLYFFVCLFALIIGYFTYGKFVDRIMAPDANVTTPACRLEDGVDFVPMPKWKLILIQVLDIAGIGPIFGPILGALYGPVALLWIVFGCIFAGAVHDYMSGMLSLRNDGASVPELVGEYMGMTARQVMRVFSVVLLLLVGVVFVLAPAKLLAGITGMQAGIFVACIFGYYFLATILPIDKLIGRFYPFLGGLLIVMTVALAIALMVGDYSILPNMDFSVNTHPGDKPIWPLLFITLSCGALSGFHSTQSPLIARCCTSEKQGREVFYGAMIIEGVIALIWATIGMSFYNSPEAMQAVISAGSPAAVVKEVSNTLLGPIGGTLAVLAIIVLPITSGDTAFRSTRLILAESFKIDQKAAAKRLMIAVPLFAIGYVISTQNFSTIWRYFGFSNQALSTMVLWAGAVYLAKSCKLHWICTLPATFMTAVCVTFIAQAKIGFGLPMETSIMIGAAGAVIALIIFMLKFGLKKPCKTAESSAN</sequence>
<evidence type="ECO:0000256" key="1">
    <source>
        <dbReference type="ARBA" id="ARBA00004651"/>
    </source>
</evidence>
<feature type="transmembrane region" description="Helical" evidence="7">
    <location>
        <begin position="75"/>
        <end position="95"/>
    </location>
</feature>
<evidence type="ECO:0000313" key="10">
    <source>
        <dbReference type="Proteomes" id="UP000269883"/>
    </source>
</evidence>
<feature type="domain" description="CstA N-terminal" evidence="8">
    <location>
        <begin position="158"/>
        <end position="289"/>
    </location>
</feature>
<evidence type="ECO:0000256" key="5">
    <source>
        <dbReference type="ARBA" id="ARBA00022989"/>
    </source>
</evidence>
<keyword evidence="10" id="KW-1185">Reference proteome</keyword>
<evidence type="ECO:0000256" key="2">
    <source>
        <dbReference type="ARBA" id="ARBA00007755"/>
    </source>
</evidence>
<name>A0A2Z6AUD9_9BACT</name>
<dbReference type="EMBL" id="AP017378">
    <property type="protein sequence ID" value="BBD06843.1"/>
    <property type="molecule type" value="Genomic_DNA"/>
</dbReference>
<dbReference type="AlphaFoldDB" id="A0A2Z6AUD9"/>
<proteinExistence type="inferred from homology"/>
<feature type="domain" description="CstA N-terminal" evidence="8">
    <location>
        <begin position="314"/>
        <end position="426"/>
    </location>
</feature>
<keyword evidence="3" id="KW-1003">Cell membrane</keyword>
<keyword evidence="5 7" id="KW-1133">Transmembrane helix</keyword>
<evidence type="ECO:0000256" key="7">
    <source>
        <dbReference type="SAM" id="Phobius"/>
    </source>
</evidence>
<feature type="transmembrane region" description="Helical" evidence="7">
    <location>
        <begin position="444"/>
        <end position="464"/>
    </location>
</feature>
<comment type="subcellular location">
    <subcellularLocation>
        <location evidence="1">Cell membrane</location>
        <topology evidence="1">Multi-pass membrane protein</topology>
    </subcellularLocation>
</comment>
<feature type="transmembrane region" description="Helical" evidence="7">
    <location>
        <begin position="412"/>
        <end position="432"/>
    </location>
</feature>
<evidence type="ECO:0000313" key="9">
    <source>
        <dbReference type="EMBL" id="BBD06843.1"/>
    </source>
</evidence>
<protein>
    <submittedName>
        <fullName evidence="9">Carbon starvation protein CstA</fullName>
    </submittedName>
</protein>
<dbReference type="Pfam" id="PF02554">
    <property type="entry name" value="CstA"/>
    <property type="match status" value="3"/>
</dbReference>
<dbReference type="GO" id="GO:0009267">
    <property type="term" value="P:cellular response to starvation"/>
    <property type="evidence" value="ECO:0007669"/>
    <property type="project" value="InterPro"/>
</dbReference>
<feature type="transmembrane region" description="Helical" evidence="7">
    <location>
        <begin position="151"/>
        <end position="172"/>
    </location>
</feature>
<reference evidence="9 10" key="1">
    <citation type="journal article" date="2018" name="Sci. Adv.">
        <title>Multi-heme cytochromes provide a pathway for survival in energy-limited environments.</title>
        <authorList>
            <person name="Deng X."/>
            <person name="Dohmae N."/>
            <person name="Nealson K.H."/>
            <person name="Hashimoto K."/>
            <person name="Okamoto A."/>
        </authorList>
    </citation>
    <scope>NUCLEOTIDE SEQUENCE [LARGE SCALE GENOMIC DNA]</scope>
    <source>
        <strain evidence="9 10">IS5</strain>
    </source>
</reference>
<feature type="transmembrane region" description="Helical" evidence="7">
    <location>
        <begin position="226"/>
        <end position="243"/>
    </location>
</feature>
<feature type="transmembrane region" description="Helical" evidence="7">
    <location>
        <begin position="359"/>
        <end position="378"/>
    </location>
</feature>